<dbReference type="InterPro" id="IPR036291">
    <property type="entry name" value="NAD(P)-bd_dom_sf"/>
</dbReference>
<dbReference type="InterPro" id="IPR002347">
    <property type="entry name" value="SDR_fam"/>
</dbReference>
<dbReference type="Gene3D" id="3.40.50.720">
    <property type="entry name" value="NAD(P)-binding Rossmann-like Domain"/>
    <property type="match status" value="1"/>
</dbReference>
<evidence type="ECO:0000313" key="1">
    <source>
        <dbReference type="EMBL" id="MBB5018050.1"/>
    </source>
</evidence>
<dbReference type="Proteomes" id="UP000575898">
    <property type="component" value="Unassembled WGS sequence"/>
</dbReference>
<accession>A0A840MI20</accession>
<dbReference type="RefSeq" id="WP_184036730.1">
    <property type="nucleotide sequence ID" value="NZ_JACHHY010000006.1"/>
</dbReference>
<keyword evidence="2" id="KW-1185">Reference proteome</keyword>
<dbReference type="PANTHER" id="PTHR43431:SF1">
    <property type="entry name" value="OS08G0476300 PROTEIN"/>
    <property type="match status" value="1"/>
</dbReference>
<dbReference type="Pfam" id="PF00106">
    <property type="entry name" value="adh_short"/>
    <property type="match status" value="1"/>
</dbReference>
<sequence>MIDTVWQQLKVWRRLRFGPVQLHFAFRKTVPVTAGTWRRADRNGDRLRPAHVEFTEVPMSPAPATLGTAVIVGVGPGFGYALANRLAEAGYDLALLSRNANRLSSLCEMLRAQGVKAESYGMDATHEIDVASTFAKVIANQGTPSLVVYSLQEFGPGLALDVTVPAFESAWKHNCLGAFLVSQAAGRAMKAAGKGSIILVGSTSSIIGREGHLNLAIGKFSQRALAQVLSRELWPHGVHVAHVLIDADIDEPDAESSEPIHSDPDDIAQSIVALHHQPRTAWSSEIDLRPWNERFWEHC</sequence>
<dbReference type="PRINTS" id="PR00081">
    <property type="entry name" value="GDHRDH"/>
</dbReference>
<dbReference type="AlphaFoldDB" id="A0A840MI20"/>
<gene>
    <name evidence="1" type="ORF">HNQ59_001335</name>
</gene>
<dbReference type="EMBL" id="JACHHY010000006">
    <property type="protein sequence ID" value="MBB5018050.1"/>
    <property type="molecule type" value="Genomic_DNA"/>
</dbReference>
<protein>
    <submittedName>
        <fullName evidence="1">NAD(P)-dependent dehydrogenase (Short-subunit alcohol dehydrogenase family)</fullName>
    </submittedName>
</protein>
<dbReference type="PANTHER" id="PTHR43431">
    <property type="entry name" value="OXIDOREDUCTASE, SHORT CHAIN DEHYDROGENASE/REDUCTASE FAMILY (AFU_ORTHOLOGUE AFUA_5G14000)"/>
    <property type="match status" value="1"/>
</dbReference>
<dbReference type="SUPFAM" id="SSF51735">
    <property type="entry name" value="NAD(P)-binding Rossmann-fold domains"/>
    <property type="match status" value="1"/>
</dbReference>
<evidence type="ECO:0000313" key="2">
    <source>
        <dbReference type="Proteomes" id="UP000575898"/>
    </source>
</evidence>
<name>A0A840MI20_9PROT</name>
<reference evidence="1 2" key="1">
    <citation type="submission" date="2020-08" db="EMBL/GenBank/DDBJ databases">
        <title>Genomic Encyclopedia of Type Strains, Phase IV (KMG-IV): sequencing the most valuable type-strain genomes for metagenomic binning, comparative biology and taxonomic classification.</title>
        <authorList>
            <person name="Goeker M."/>
        </authorList>
    </citation>
    <scope>NUCLEOTIDE SEQUENCE [LARGE SCALE GENOMIC DNA]</scope>
    <source>
        <strain evidence="1 2">DSM 27165</strain>
    </source>
</reference>
<proteinExistence type="predicted"/>
<comment type="caution">
    <text evidence="1">The sequence shown here is derived from an EMBL/GenBank/DDBJ whole genome shotgun (WGS) entry which is preliminary data.</text>
</comment>
<organism evidence="1 2">
    <name type="scientific">Chitinivorax tropicus</name>
    <dbReference type="NCBI Taxonomy" id="714531"/>
    <lineage>
        <taxon>Bacteria</taxon>
        <taxon>Pseudomonadati</taxon>
        <taxon>Pseudomonadota</taxon>
        <taxon>Betaproteobacteria</taxon>
        <taxon>Chitinivorax</taxon>
    </lineage>
</organism>